<keyword evidence="4" id="KW-1185">Reference proteome</keyword>
<reference evidence="3 4" key="1">
    <citation type="journal article" date="2021" name="Elife">
        <title>Chloroplast acquisition without the gene transfer in kleptoplastic sea slugs, Plakobranchus ocellatus.</title>
        <authorList>
            <person name="Maeda T."/>
            <person name="Takahashi S."/>
            <person name="Yoshida T."/>
            <person name="Shimamura S."/>
            <person name="Takaki Y."/>
            <person name="Nagai Y."/>
            <person name="Toyoda A."/>
            <person name="Suzuki Y."/>
            <person name="Arimoto A."/>
            <person name="Ishii H."/>
            <person name="Satoh N."/>
            <person name="Nishiyama T."/>
            <person name="Hasebe M."/>
            <person name="Maruyama T."/>
            <person name="Minagawa J."/>
            <person name="Obokata J."/>
            <person name="Shigenobu S."/>
        </authorList>
    </citation>
    <scope>NUCLEOTIDE SEQUENCE [LARGE SCALE GENOMIC DNA]</scope>
</reference>
<dbReference type="InterPro" id="IPR048365">
    <property type="entry name" value="TNP-like_RNaseH_N"/>
</dbReference>
<organism evidence="3 4">
    <name type="scientific">Elysia marginata</name>
    <dbReference type="NCBI Taxonomy" id="1093978"/>
    <lineage>
        <taxon>Eukaryota</taxon>
        <taxon>Metazoa</taxon>
        <taxon>Spiralia</taxon>
        <taxon>Lophotrochozoa</taxon>
        <taxon>Mollusca</taxon>
        <taxon>Gastropoda</taxon>
        <taxon>Heterobranchia</taxon>
        <taxon>Euthyneura</taxon>
        <taxon>Panpulmonata</taxon>
        <taxon>Sacoglossa</taxon>
        <taxon>Placobranchoidea</taxon>
        <taxon>Plakobranchidae</taxon>
        <taxon>Elysia</taxon>
    </lineage>
</organism>
<name>A0AAV4JXH3_9GAST</name>
<feature type="domain" description="THAP9-like helix-turn-helix" evidence="1">
    <location>
        <begin position="14"/>
        <end position="56"/>
    </location>
</feature>
<feature type="domain" description="Transposable element P transposase-like RNase H" evidence="2">
    <location>
        <begin position="62"/>
        <end position="195"/>
    </location>
</feature>
<dbReference type="InterPro" id="IPR021896">
    <property type="entry name" value="THAP9-like_HTH"/>
</dbReference>
<sequence length="277" mass="30869">MFFNNELQQGRTAAGGRRYSEEVKSFAVTLHFYSAQAYDFLRKFLTLPDVSTIRRWSSSIGCEPGFLSDALDHIAKKKESNLQMADVCIMFDSMAIKKEIVFDNKTGKYSGCVDFGTNSDCADHLATEALVVMAVGMRTHWKQRIAYFLVDKICAKMQSQIVRDAICHLTERGFTVEATVCDGNFANQRTAVELGCNLAEGNLKTEFPHPSIEGETILFLFDACHLLKTCETALNHTVFSWTEKACRLNGILSKVYMTSSSKTTSSWPPSCQAGTLT</sequence>
<evidence type="ECO:0000259" key="1">
    <source>
        <dbReference type="Pfam" id="PF12017"/>
    </source>
</evidence>
<dbReference type="Proteomes" id="UP000762676">
    <property type="component" value="Unassembled WGS sequence"/>
</dbReference>
<comment type="caution">
    <text evidence="3">The sequence shown here is derived from an EMBL/GenBank/DDBJ whole genome shotgun (WGS) entry which is preliminary data.</text>
</comment>
<evidence type="ECO:0000313" key="4">
    <source>
        <dbReference type="Proteomes" id="UP000762676"/>
    </source>
</evidence>
<dbReference type="Pfam" id="PF21787">
    <property type="entry name" value="TNP-like_RNaseH_N"/>
    <property type="match status" value="1"/>
</dbReference>
<accession>A0AAV4JXH3</accession>
<proteinExistence type="predicted"/>
<dbReference type="EMBL" id="BMAT01003500">
    <property type="protein sequence ID" value="GFS26769.1"/>
    <property type="molecule type" value="Genomic_DNA"/>
</dbReference>
<evidence type="ECO:0000259" key="2">
    <source>
        <dbReference type="Pfam" id="PF21787"/>
    </source>
</evidence>
<evidence type="ECO:0000313" key="3">
    <source>
        <dbReference type="EMBL" id="GFS26769.1"/>
    </source>
</evidence>
<gene>
    <name evidence="3" type="ORF">ElyMa_001729300</name>
</gene>
<dbReference type="Pfam" id="PF12017">
    <property type="entry name" value="Tnp_P_element"/>
    <property type="match status" value="1"/>
</dbReference>
<dbReference type="AlphaFoldDB" id="A0AAV4JXH3"/>
<protein>
    <submittedName>
        <fullName evidence="3">THAP domain-containing protein 9</fullName>
    </submittedName>
</protein>